<proteinExistence type="predicted"/>
<reference evidence="2 3" key="1">
    <citation type="submission" date="2019-07" db="EMBL/GenBank/DDBJ databases">
        <title>New species of Amycolatopsis and Streptomyces.</title>
        <authorList>
            <person name="Duangmal K."/>
            <person name="Teo W.F.A."/>
            <person name="Lipun K."/>
        </authorList>
    </citation>
    <scope>NUCLEOTIDE SEQUENCE [LARGE SCALE GENOMIC DNA]</scope>
    <source>
        <strain evidence="2 3">NBRC 106415</strain>
    </source>
</reference>
<accession>A0A5N8XR70</accession>
<dbReference type="Proteomes" id="UP000400924">
    <property type="component" value="Unassembled WGS sequence"/>
</dbReference>
<dbReference type="AlphaFoldDB" id="A0A5N8XR70"/>
<evidence type="ECO:0000256" key="1">
    <source>
        <dbReference type="SAM" id="MobiDB-lite"/>
    </source>
</evidence>
<evidence type="ECO:0008006" key="4">
    <source>
        <dbReference type="Google" id="ProtNLM"/>
    </source>
</evidence>
<feature type="region of interest" description="Disordered" evidence="1">
    <location>
        <begin position="19"/>
        <end position="65"/>
    </location>
</feature>
<feature type="compositionally biased region" description="Gly residues" evidence="1">
    <location>
        <begin position="48"/>
        <end position="62"/>
    </location>
</feature>
<comment type="caution">
    <text evidence="2">The sequence shown here is derived from an EMBL/GenBank/DDBJ whole genome shotgun (WGS) entry which is preliminary data.</text>
</comment>
<evidence type="ECO:0000313" key="3">
    <source>
        <dbReference type="Proteomes" id="UP000400924"/>
    </source>
</evidence>
<keyword evidence="3" id="KW-1185">Reference proteome</keyword>
<gene>
    <name evidence="2" type="ORF">FNH08_33640</name>
</gene>
<protein>
    <recommendedName>
        <fullName evidence="4">Sensor domain-containing protein</fullName>
    </recommendedName>
</protein>
<evidence type="ECO:0000313" key="2">
    <source>
        <dbReference type="EMBL" id="MPY61912.1"/>
    </source>
</evidence>
<name>A0A5N8XR70_9ACTN</name>
<organism evidence="2 3">
    <name type="scientific">Streptomyces spongiae</name>
    <dbReference type="NCBI Taxonomy" id="565072"/>
    <lineage>
        <taxon>Bacteria</taxon>
        <taxon>Bacillati</taxon>
        <taxon>Actinomycetota</taxon>
        <taxon>Actinomycetes</taxon>
        <taxon>Kitasatosporales</taxon>
        <taxon>Streptomycetaceae</taxon>
        <taxon>Streptomyces</taxon>
    </lineage>
</organism>
<dbReference type="PROSITE" id="PS51257">
    <property type="entry name" value="PROKAR_LIPOPROTEIN"/>
    <property type="match status" value="1"/>
</dbReference>
<sequence>MSRVVVAVSVVATLGFTAACGGGDDEKDTEGKPTGATATKAADEGKGGSEGGGGGATSGGGPAPLTEAQLEKAAIVSGDIKNYKVAKTPEGDIPAETVPAEPAACQSVADMFFFTSTPRAELRTARTLTATSDLNATVVSLALLAHDEQSDAEKVMAGLRTASKSCTAFEHTDYKYSGVKALPDPKQGDEAVSYQMKGSIEGTDVPMTFTIVRSGPTLAAFYAMNVLDADKAQVPADVIEAQLTKLAELEKAAG</sequence>
<dbReference type="EMBL" id="VJZC01000350">
    <property type="protein sequence ID" value="MPY61912.1"/>
    <property type="molecule type" value="Genomic_DNA"/>
</dbReference>
<dbReference type="OrthoDB" id="4216217at2"/>